<dbReference type="InterPro" id="IPR005069">
    <property type="entry name" value="Nucl-diP-sugar_transferase"/>
</dbReference>
<sequence>MKWKIRITFGVIVYIAIHAVVTIVDNRQVIDRTEITSKKEYDGPLLMKDFDNENAHIIRSAVLIDSKLATSNEDSILLREITNITYNMPSIPESFMKKFRQFAQKIHSESDDFLLFTLINKVYLNLTLNWLCNVAKFKSRIHQKTLIVSTDKSTCDKILANWPTVSCINFAVPLGYNSVLYWGRQDYINLLTLRVQLLFALTEMSIPFILFETDSTWFRDPMQFFGNQKLVDDADIVVPVKGYFDMGQTITFDPMIVYPTNGSHILFTELKRRLLKDSRLFDQDVLDELCRYQYNGVICRNFEWDDIADGKWFRLADAERVSIKPYIVNNNNIVGVRDKMSRQALNGLWFLTPKGHCVISKVENVLKKHSIIVQAKKKAKVE</sequence>
<dbReference type="Pfam" id="PF03407">
    <property type="entry name" value="Nucleotid_trans"/>
    <property type="match status" value="1"/>
</dbReference>
<dbReference type="PANTHER" id="PTHR31967">
    <property type="entry name" value="GROUNDHOG (HEDGEHOG-LIKE FAMILY)-RELATED"/>
    <property type="match status" value="1"/>
</dbReference>
<protein>
    <submittedName>
        <fullName evidence="5">Nucleotid_trans domain-containing protein</fullName>
    </submittedName>
</protein>
<gene>
    <name evidence="2" type="ORF">DME_LOCUS1258</name>
</gene>
<reference evidence="2 4" key="2">
    <citation type="submission" date="2018-11" db="EMBL/GenBank/DDBJ databases">
        <authorList>
            <consortium name="Pathogen Informatics"/>
        </authorList>
    </citation>
    <scope>NUCLEOTIDE SEQUENCE [LARGE SCALE GENOMIC DNA]</scope>
</reference>
<dbReference type="PANTHER" id="PTHR31967:SF12">
    <property type="entry name" value="NUCLEOTIDE-DIPHOSPHO-SUGAR TRANSFERASE DOMAIN-CONTAINING PROTEIN"/>
    <property type="match status" value="1"/>
</dbReference>
<dbReference type="WBParaSite" id="DME_0000661401-mRNA-1">
    <property type="protein sequence ID" value="DME_0000661401-mRNA-1"/>
    <property type="gene ID" value="DME_0000661401"/>
</dbReference>
<organism evidence="3 5">
    <name type="scientific">Dracunculus medinensis</name>
    <name type="common">Guinea worm</name>
    <dbReference type="NCBI Taxonomy" id="318479"/>
    <lineage>
        <taxon>Eukaryota</taxon>
        <taxon>Metazoa</taxon>
        <taxon>Ecdysozoa</taxon>
        <taxon>Nematoda</taxon>
        <taxon>Chromadorea</taxon>
        <taxon>Rhabditida</taxon>
        <taxon>Spirurina</taxon>
        <taxon>Dracunculoidea</taxon>
        <taxon>Dracunculidae</taxon>
        <taxon>Dracunculus</taxon>
    </lineage>
</organism>
<dbReference type="Proteomes" id="UP000274756">
    <property type="component" value="Unassembled WGS sequence"/>
</dbReference>
<evidence type="ECO:0000313" key="2">
    <source>
        <dbReference type="EMBL" id="VDN51285.1"/>
    </source>
</evidence>
<accession>A0A158Q567</accession>
<evidence type="ECO:0000313" key="4">
    <source>
        <dbReference type="Proteomes" id="UP000274756"/>
    </source>
</evidence>
<feature type="domain" description="Nucleotide-diphospho-sugar transferase" evidence="1">
    <location>
        <begin position="141"/>
        <end position="342"/>
    </location>
</feature>
<reference evidence="5" key="1">
    <citation type="submission" date="2016-04" db="UniProtKB">
        <authorList>
            <consortium name="WormBaseParasite"/>
        </authorList>
    </citation>
    <scope>IDENTIFICATION</scope>
</reference>
<dbReference type="Proteomes" id="UP000038040">
    <property type="component" value="Unplaced"/>
</dbReference>
<name>A0A158Q567_DRAME</name>
<proteinExistence type="predicted"/>
<dbReference type="OrthoDB" id="1712432at2759"/>
<dbReference type="EMBL" id="UYYG01000017">
    <property type="protein sequence ID" value="VDN51285.1"/>
    <property type="molecule type" value="Genomic_DNA"/>
</dbReference>
<evidence type="ECO:0000313" key="5">
    <source>
        <dbReference type="WBParaSite" id="DME_0000661401-mRNA-1"/>
    </source>
</evidence>
<evidence type="ECO:0000259" key="1">
    <source>
        <dbReference type="Pfam" id="PF03407"/>
    </source>
</evidence>
<evidence type="ECO:0000313" key="3">
    <source>
        <dbReference type="Proteomes" id="UP000038040"/>
    </source>
</evidence>
<keyword evidence="4" id="KW-1185">Reference proteome</keyword>
<dbReference type="AlphaFoldDB" id="A0A158Q567"/>